<dbReference type="EMBL" id="CP001841">
    <property type="protein sequence ID" value="AEF82286.1"/>
    <property type="molecule type" value="Genomic_DNA"/>
</dbReference>
<evidence type="ECO:0000313" key="1">
    <source>
        <dbReference type="EMBL" id="AEF82286.1"/>
    </source>
</evidence>
<sequence length="42" mass="4677">MGCRKIGLNSDAVHVLKIPLRQQEGKAFLVLNYARIPIIVNS</sequence>
<proteinExistence type="predicted"/>
<dbReference type="HOGENOM" id="CLU_3259280_0_0_12"/>
<keyword evidence="2" id="KW-1185">Reference proteome</keyword>
<reference evidence="1 2" key="2">
    <citation type="journal article" date="2011" name="ISME J.">
        <title>RNA-seq reveals cooperative metabolic interactions between two termite-gut spirochete species in co-culture.</title>
        <authorList>
            <person name="Rosenthal A.Z."/>
            <person name="Matson E.G."/>
            <person name="Eldar A."/>
            <person name="Leadbetter J.R."/>
        </authorList>
    </citation>
    <scope>NUCLEOTIDE SEQUENCE [LARGE SCALE GENOMIC DNA]</scope>
    <source>
        <strain evidence="2">ATCC BAA-888 / DSM 13862 / ZAS-9</strain>
    </source>
</reference>
<organism evidence="1 2">
    <name type="scientific">Leadbettera azotonutricia (strain ATCC BAA-888 / DSM 13862 / ZAS-9)</name>
    <name type="common">Treponema azotonutricium</name>
    <dbReference type="NCBI Taxonomy" id="545695"/>
    <lineage>
        <taxon>Bacteria</taxon>
        <taxon>Pseudomonadati</taxon>
        <taxon>Spirochaetota</taxon>
        <taxon>Spirochaetia</taxon>
        <taxon>Spirochaetales</taxon>
        <taxon>Breznakiellaceae</taxon>
        <taxon>Leadbettera</taxon>
    </lineage>
</organism>
<evidence type="ECO:0000313" key="2">
    <source>
        <dbReference type="Proteomes" id="UP000009222"/>
    </source>
</evidence>
<dbReference type="KEGG" id="taz:TREAZ_0074"/>
<name>F5YFK3_LEAAZ</name>
<dbReference type="AlphaFoldDB" id="F5YFK3"/>
<reference evidence="2" key="1">
    <citation type="submission" date="2009-12" db="EMBL/GenBank/DDBJ databases">
        <title>Complete sequence of Treponema azotonutricium strain ZAS-9.</title>
        <authorList>
            <person name="Tetu S.G."/>
            <person name="Matson E."/>
            <person name="Ren Q."/>
            <person name="Seshadri R."/>
            <person name="Elbourne L."/>
            <person name="Hassan K.A."/>
            <person name="Durkin A."/>
            <person name="Radune D."/>
            <person name="Mohamoud Y."/>
            <person name="Shay R."/>
            <person name="Jin S."/>
            <person name="Zhang X."/>
            <person name="Lucey K."/>
            <person name="Ballor N.R."/>
            <person name="Ottesen E."/>
            <person name="Rosenthal R."/>
            <person name="Allen A."/>
            <person name="Leadbetter J.R."/>
            <person name="Paulsen I.T."/>
        </authorList>
    </citation>
    <scope>NUCLEOTIDE SEQUENCE [LARGE SCALE GENOMIC DNA]</scope>
    <source>
        <strain evidence="2">ATCC BAA-888 / DSM 13862 / ZAS-9</strain>
    </source>
</reference>
<dbReference type="InParanoid" id="F5YFK3"/>
<gene>
    <name evidence="1" type="ordered locus">TREAZ_0074</name>
</gene>
<accession>F5YFK3</accession>
<protein>
    <submittedName>
        <fullName evidence="1">Uncharacterized protein</fullName>
    </submittedName>
</protein>
<dbReference type="Proteomes" id="UP000009222">
    <property type="component" value="Chromosome"/>
</dbReference>